<keyword evidence="2" id="KW-1185">Reference proteome</keyword>
<organism evidence="1 2">
    <name type="scientific">Athelia psychrophila</name>
    <dbReference type="NCBI Taxonomy" id="1759441"/>
    <lineage>
        <taxon>Eukaryota</taxon>
        <taxon>Fungi</taxon>
        <taxon>Dikarya</taxon>
        <taxon>Basidiomycota</taxon>
        <taxon>Agaricomycotina</taxon>
        <taxon>Agaricomycetes</taxon>
        <taxon>Agaricomycetidae</taxon>
        <taxon>Atheliales</taxon>
        <taxon>Atheliaceae</taxon>
        <taxon>Athelia</taxon>
    </lineage>
</organism>
<accession>A0A166DGS2</accession>
<reference evidence="1 2" key="1">
    <citation type="journal article" date="2016" name="Mol. Biol. Evol.">
        <title>Comparative Genomics of Early-Diverging Mushroom-Forming Fungi Provides Insights into the Origins of Lignocellulose Decay Capabilities.</title>
        <authorList>
            <person name="Nagy L.G."/>
            <person name="Riley R."/>
            <person name="Tritt A."/>
            <person name="Adam C."/>
            <person name="Daum C."/>
            <person name="Floudas D."/>
            <person name="Sun H."/>
            <person name="Yadav J.S."/>
            <person name="Pangilinan J."/>
            <person name="Larsson K.H."/>
            <person name="Matsuura K."/>
            <person name="Barry K."/>
            <person name="Labutti K."/>
            <person name="Kuo R."/>
            <person name="Ohm R.A."/>
            <person name="Bhattacharya S.S."/>
            <person name="Shirouzu T."/>
            <person name="Yoshinaga Y."/>
            <person name="Martin F.M."/>
            <person name="Grigoriev I.V."/>
            <person name="Hibbett D.S."/>
        </authorList>
    </citation>
    <scope>NUCLEOTIDE SEQUENCE [LARGE SCALE GENOMIC DNA]</scope>
    <source>
        <strain evidence="1 2">CBS 109695</strain>
    </source>
</reference>
<evidence type="ECO:0000313" key="2">
    <source>
        <dbReference type="Proteomes" id="UP000076532"/>
    </source>
</evidence>
<dbReference type="EMBL" id="KV417614">
    <property type="protein sequence ID" value="KZP14693.1"/>
    <property type="molecule type" value="Genomic_DNA"/>
</dbReference>
<evidence type="ECO:0000313" key="1">
    <source>
        <dbReference type="EMBL" id="KZP14693.1"/>
    </source>
</evidence>
<gene>
    <name evidence="1" type="ORF">FIBSPDRAFT_868072</name>
</gene>
<proteinExistence type="predicted"/>
<protein>
    <submittedName>
        <fullName evidence="1">Uncharacterized protein</fullName>
    </submittedName>
</protein>
<sequence length="113" mass="12734">MNHDSAALPQLNSLAKIYQGIERITCRADRDRIGEDIEDILAAIWGNPAEGDEGASNRLPWPKIHTIAVDDMRKPVDPSALRNIIDKLMELAAPSIRFYYLKFMLPTGSWRSV</sequence>
<dbReference type="AlphaFoldDB" id="A0A166DGS2"/>
<name>A0A166DGS2_9AGAM</name>
<dbReference type="Proteomes" id="UP000076532">
    <property type="component" value="Unassembled WGS sequence"/>
</dbReference>